<dbReference type="Proteomes" id="UP001285921">
    <property type="component" value="Unassembled WGS sequence"/>
</dbReference>
<dbReference type="PANTHER" id="PTHR33204:SF38">
    <property type="entry name" value="HTH-TYPE TRANSCRIPTIONAL ACTIVATOR HXLR"/>
    <property type="match status" value="1"/>
</dbReference>
<dbReference type="RefSeq" id="WP_201004839.1">
    <property type="nucleotide sequence ID" value="NZ_BTCL01000003.1"/>
</dbReference>
<name>A0ABQ6NI88_9BACL</name>
<evidence type="ECO:0000256" key="2">
    <source>
        <dbReference type="ARBA" id="ARBA00023125"/>
    </source>
</evidence>
<dbReference type="InterPro" id="IPR002577">
    <property type="entry name" value="HTH_HxlR"/>
</dbReference>
<accession>A0ABQ6NI88</accession>
<keyword evidence="2" id="KW-0238">DNA-binding</keyword>
<protein>
    <submittedName>
        <fullName evidence="5">HTH-type transcriptional regulator YkvN</fullName>
    </submittedName>
</protein>
<dbReference type="PANTHER" id="PTHR33204">
    <property type="entry name" value="TRANSCRIPTIONAL REGULATOR, MARR FAMILY"/>
    <property type="match status" value="1"/>
</dbReference>
<dbReference type="Pfam" id="PF01638">
    <property type="entry name" value="HxlR"/>
    <property type="match status" value="1"/>
</dbReference>
<comment type="caution">
    <text evidence="5">The sequence shown here is derived from an EMBL/GenBank/DDBJ whole genome shotgun (WGS) entry which is preliminary data.</text>
</comment>
<gene>
    <name evidence="5" type="primary">ykvN</name>
    <name evidence="5" type="ORF">PghCCS26_13850</name>
</gene>
<keyword evidence="1" id="KW-0805">Transcription regulation</keyword>
<evidence type="ECO:0000313" key="6">
    <source>
        <dbReference type="Proteomes" id="UP001285921"/>
    </source>
</evidence>
<proteinExistence type="predicted"/>
<sequence>MRKIYNNQVEVVLDVMGGKWKSHIIFNLGSGPVRTGELKRLVTGITQKMLIEKLKELEQDGLVSRIVHNQVPPKVEYSLTNLGASLNDVLKGVCDWGDLYVKQRYSEDEVIIRANEHDTHP</sequence>
<dbReference type="SUPFAM" id="SSF46785">
    <property type="entry name" value="Winged helix' DNA-binding domain"/>
    <property type="match status" value="1"/>
</dbReference>
<evidence type="ECO:0000256" key="3">
    <source>
        <dbReference type="ARBA" id="ARBA00023163"/>
    </source>
</evidence>
<reference evidence="5 6" key="1">
    <citation type="submission" date="2023-05" db="EMBL/GenBank/DDBJ databases">
        <title>Draft genome of Paenibacillus sp. CCS26.</title>
        <authorList>
            <person name="Akita H."/>
            <person name="Shinto Y."/>
            <person name="Kimura Z."/>
        </authorList>
    </citation>
    <scope>NUCLEOTIDE SEQUENCE [LARGE SCALE GENOMIC DNA]</scope>
    <source>
        <strain evidence="5 6">CCS26</strain>
    </source>
</reference>
<feature type="domain" description="HTH hxlR-type" evidence="4">
    <location>
        <begin position="7"/>
        <end position="105"/>
    </location>
</feature>
<evidence type="ECO:0000256" key="1">
    <source>
        <dbReference type="ARBA" id="ARBA00023015"/>
    </source>
</evidence>
<dbReference type="EMBL" id="BTCL01000003">
    <property type="protein sequence ID" value="GMK44258.1"/>
    <property type="molecule type" value="Genomic_DNA"/>
</dbReference>
<dbReference type="InterPro" id="IPR036390">
    <property type="entry name" value="WH_DNA-bd_sf"/>
</dbReference>
<organism evidence="5 6">
    <name type="scientific">Paenibacillus glycanilyticus</name>
    <dbReference type="NCBI Taxonomy" id="126569"/>
    <lineage>
        <taxon>Bacteria</taxon>
        <taxon>Bacillati</taxon>
        <taxon>Bacillota</taxon>
        <taxon>Bacilli</taxon>
        <taxon>Bacillales</taxon>
        <taxon>Paenibacillaceae</taxon>
        <taxon>Paenibacillus</taxon>
    </lineage>
</organism>
<dbReference type="InterPro" id="IPR036388">
    <property type="entry name" value="WH-like_DNA-bd_sf"/>
</dbReference>
<keyword evidence="3" id="KW-0804">Transcription</keyword>
<dbReference type="Gene3D" id="1.10.10.10">
    <property type="entry name" value="Winged helix-like DNA-binding domain superfamily/Winged helix DNA-binding domain"/>
    <property type="match status" value="1"/>
</dbReference>
<evidence type="ECO:0000313" key="5">
    <source>
        <dbReference type="EMBL" id="GMK44258.1"/>
    </source>
</evidence>
<dbReference type="PROSITE" id="PS51118">
    <property type="entry name" value="HTH_HXLR"/>
    <property type="match status" value="1"/>
</dbReference>
<evidence type="ECO:0000259" key="4">
    <source>
        <dbReference type="PROSITE" id="PS51118"/>
    </source>
</evidence>
<keyword evidence="6" id="KW-1185">Reference proteome</keyword>